<dbReference type="InterPro" id="IPR022039">
    <property type="entry name" value="MKT1_C"/>
</dbReference>
<evidence type="ECO:0000259" key="3">
    <source>
        <dbReference type="Pfam" id="PF12246"/>
    </source>
</evidence>
<reference evidence="6" key="1">
    <citation type="submission" date="2015-09" db="EMBL/GenBank/DDBJ databases">
        <authorList>
            <consortium name="Pathogen Informatics"/>
        </authorList>
    </citation>
    <scope>NUCLEOTIDE SEQUENCE [LARGE SCALE GENOMIC DNA]</scope>
    <source>
        <strain evidence="6">Lake Konstanz</strain>
    </source>
</reference>
<comment type="similarity">
    <text evidence="2">Belongs to the XPG/RAD2 endonuclease family.</text>
</comment>
<gene>
    <name evidence="5" type="ORF">BSAL_29970</name>
</gene>
<dbReference type="InterPro" id="IPR022040">
    <property type="entry name" value="MKT1_N"/>
</dbReference>
<dbReference type="GO" id="GO:0006417">
    <property type="term" value="P:regulation of translation"/>
    <property type="evidence" value="ECO:0007669"/>
    <property type="project" value="UniProtKB-KW"/>
</dbReference>
<feature type="domain" description="Post-transcriptional regulator MKT1 N-terminal" evidence="4">
    <location>
        <begin position="350"/>
        <end position="421"/>
    </location>
</feature>
<name>A0A0S4JHW4_BODSA</name>
<dbReference type="EMBL" id="CYKH01001888">
    <property type="protein sequence ID" value="CUG91050.1"/>
    <property type="molecule type" value="Genomic_DNA"/>
</dbReference>
<dbReference type="Pfam" id="PF12247">
    <property type="entry name" value="MKT1_N"/>
    <property type="match status" value="1"/>
</dbReference>
<dbReference type="Gene3D" id="3.40.50.1010">
    <property type="entry name" value="5'-nuclease"/>
    <property type="match status" value="1"/>
</dbReference>
<organism evidence="5 6">
    <name type="scientific">Bodo saltans</name>
    <name type="common">Flagellated protozoan</name>
    <dbReference type="NCBI Taxonomy" id="75058"/>
    <lineage>
        <taxon>Eukaryota</taxon>
        <taxon>Discoba</taxon>
        <taxon>Euglenozoa</taxon>
        <taxon>Kinetoplastea</taxon>
        <taxon>Metakinetoplastina</taxon>
        <taxon>Eubodonida</taxon>
        <taxon>Bodonidae</taxon>
        <taxon>Bodo</taxon>
    </lineage>
</organism>
<dbReference type="OrthoDB" id="17262at2759"/>
<protein>
    <submittedName>
        <fullName evidence="5">Uncharacterized protein</fullName>
    </submittedName>
</protein>
<dbReference type="Pfam" id="PF12246">
    <property type="entry name" value="MKT1_C"/>
    <property type="match status" value="1"/>
</dbReference>
<dbReference type="VEuPathDB" id="TriTrypDB:BSAL_29970"/>
<keyword evidence="6" id="KW-1185">Reference proteome</keyword>
<proteinExistence type="inferred from homology"/>
<evidence type="ECO:0000259" key="4">
    <source>
        <dbReference type="Pfam" id="PF12247"/>
    </source>
</evidence>
<dbReference type="Proteomes" id="UP000051952">
    <property type="component" value="Unassembled WGS sequence"/>
</dbReference>
<evidence type="ECO:0000313" key="5">
    <source>
        <dbReference type="EMBL" id="CUG91050.1"/>
    </source>
</evidence>
<dbReference type="SUPFAM" id="SSF88723">
    <property type="entry name" value="PIN domain-like"/>
    <property type="match status" value="1"/>
</dbReference>
<accession>A0A0S4JHW4</accession>
<dbReference type="AlphaFoldDB" id="A0A0S4JHW4"/>
<feature type="domain" description="Post-transcriptional regulator MKT1 C-terminal" evidence="3">
    <location>
        <begin position="495"/>
        <end position="728"/>
    </location>
</feature>
<evidence type="ECO:0000256" key="2">
    <source>
        <dbReference type="ARBA" id="ARBA00024023"/>
    </source>
</evidence>
<keyword evidence="1" id="KW-0810">Translation regulation</keyword>
<evidence type="ECO:0000313" key="6">
    <source>
        <dbReference type="Proteomes" id="UP000051952"/>
    </source>
</evidence>
<sequence length="746" mass="83576">MHAGKFIPHQGAPVPSQALPKVPASVNYFAQFIEQSGLERRASLLELKGQKLGVDGQKILDSVTQLMRDNEKLATLSSPIPYCAYDEMSRLYEVLQQNHISADYVFPGMGWTFPIKDKEKTKTQDHNATVLSFVGRPTGPHDSIRLAKAAEELQATLDEDAENYIFLYMKMFRGSPQASATVTRAPYWSWAQLASYFNGRTQYINHVYGSHELLAFKGIDTVITRINGDGTYHSVSKKELLQKLTTVDRRGNFSEDDLPFLVGATSNHKLLNDPFVQNMSVSEFLTAKSARDGQNQLIFNPQGGVQQVQQERAQRVADSIRLCPILLPDGRCIPLCVAFESFRFSKRRLVDLFGEPLPSMYYYMQMCGLLSPSILSTVATKKIVDAAPVVDSPEYRSVAEFIIPLRTQIVYQLVQSLHRPQNIEITWVRRYNREANSRELPILQPPQIRLDEWNTTQIGKDVMFFTEVIPFSQAAVSQHTYRTTHQANAAVLLKILDLLGYFTHATQTNSTEVSGPSVYSAALENCKIPSLSEYAVLLIELIRTKTLTEKHLFFAPKTATAPPLTHVDPSIIFASRLLSIVPIRMKSAWKGPICADLCGFTGMARSVQRTLRSLAEVIAVITYCENSRGTQAPFNVSSYHADVQPNLPFFTPLMSGSGVLVQYIMENRVSNLAHLESVFPDCLSLAQDLSSLFYFWYYAGQIIKVLYDDEPQSMQGTYTTFANANHILHGLPVALLGPAYGFVTDF</sequence>
<evidence type="ECO:0000256" key="1">
    <source>
        <dbReference type="ARBA" id="ARBA00022845"/>
    </source>
</evidence>
<dbReference type="InterPro" id="IPR029060">
    <property type="entry name" value="PIN-like_dom_sf"/>
</dbReference>